<evidence type="ECO:0000256" key="8">
    <source>
        <dbReference type="ARBA" id="ARBA00023198"/>
    </source>
</evidence>
<organism evidence="12 13">
    <name type="scientific">Trogon melanurus</name>
    <name type="common">Black-tailed trogon</name>
    <dbReference type="NCBI Taxonomy" id="56311"/>
    <lineage>
        <taxon>Eukaryota</taxon>
        <taxon>Metazoa</taxon>
        <taxon>Chordata</taxon>
        <taxon>Craniata</taxon>
        <taxon>Vertebrata</taxon>
        <taxon>Euteleostomi</taxon>
        <taxon>Archelosauria</taxon>
        <taxon>Archosauria</taxon>
        <taxon>Dinosauria</taxon>
        <taxon>Saurischia</taxon>
        <taxon>Theropoda</taxon>
        <taxon>Coelurosauria</taxon>
        <taxon>Aves</taxon>
        <taxon>Neognathae</taxon>
        <taxon>Neoaves</taxon>
        <taxon>Telluraves</taxon>
        <taxon>Coraciimorphae</taxon>
        <taxon>Trogoniformes</taxon>
        <taxon>Trogonidae</taxon>
        <taxon>Trogon</taxon>
    </lineage>
</organism>
<feature type="non-terminal residue" evidence="12">
    <location>
        <position position="72"/>
    </location>
</feature>
<comment type="caution">
    <text evidence="12">The sequence shown here is derived from an EMBL/GenBank/DDBJ whole genome shotgun (WGS) entry which is preliminary data.</text>
</comment>
<comment type="function">
    <text evidence="9">Chemokine, which displays chemotactic activity for T lymphocytes, preferentially Th2 cells, but not monocytes or granulocytes. Therefore plays an important role in a wide range of inflammatory and immunological processes. Acts by binding to CCR4 at T-cell surface. Mediates GM-CSF/CSF2-driven pain and inflammation. In the brain, required to maintain the typical, highly branched morphology of hippocampal microglia under homeostatic conditions. May be important for the appropriate adaptation of microglial morphology and synaptic plasticity to acute lipopolysaccharide (LPS)-induced neuroinflammation. Plays a role in wound healing, mainly by inducing fibroblast migration into the wound.</text>
</comment>
<dbReference type="InterPro" id="IPR039809">
    <property type="entry name" value="Chemokine_b/g/d"/>
</dbReference>
<evidence type="ECO:0000313" key="12">
    <source>
        <dbReference type="EMBL" id="NXJ83878.1"/>
    </source>
</evidence>
<evidence type="ECO:0000256" key="5">
    <source>
        <dbReference type="ARBA" id="ARBA00022525"/>
    </source>
</evidence>
<keyword evidence="6" id="KW-0732">Signal</keyword>
<keyword evidence="13" id="KW-1185">Reference proteome</keyword>
<dbReference type="GO" id="GO:0006954">
    <property type="term" value="P:inflammatory response"/>
    <property type="evidence" value="ECO:0007669"/>
    <property type="project" value="UniProtKB-KW"/>
</dbReference>
<evidence type="ECO:0000256" key="7">
    <source>
        <dbReference type="ARBA" id="ARBA00023157"/>
    </source>
</evidence>
<keyword evidence="8" id="KW-0395">Inflammatory response</keyword>
<dbReference type="PANTHER" id="PTHR12015">
    <property type="entry name" value="SMALL INDUCIBLE CYTOKINE A"/>
    <property type="match status" value="1"/>
</dbReference>
<accession>A0A7L0ELV3</accession>
<evidence type="ECO:0000256" key="1">
    <source>
        <dbReference type="ARBA" id="ARBA00004613"/>
    </source>
</evidence>
<evidence type="ECO:0000256" key="3">
    <source>
        <dbReference type="ARBA" id="ARBA00022500"/>
    </source>
</evidence>
<feature type="domain" description="Chemokine interleukin-8-like" evidence="11">
    <location>
        <begin position="6"/>
        <end position="64"/>
    </location>
</feature>
<dbReference type="FunFam" id="2.40.50.40:FF:000002">
    <property type="entry name" value="C-C motif chemokine"/>
    <property type="match status" value="1"/>
</dbReference>
<dbReference type="InterPro" id="IPR036048">
    <property type="entry name" value="Interleukin_8-like_sf"/>
</dbReference>
<feature type="non-terminal residue" evidence="12">
    <location>
        <position position="1"/>
    </location>
</feature>
<evidence type="ECO:0000256" key="6">
    <source>
        <dbReference type="ARBA" id="ARBA00022729"/>
    </source>
</evidence>
<dbReference type="GO" id="GO:0006955">
    <property type="term" value="P:immune response"/>
    <property type="evidence" value="ECO:0007669"/>
    <property type="project" value="InterPro"/>
</dbReference>
<dbReference type="SMART" id="SM00199">
    <property type="entry name" value="SCY"/>
    <property type="match status" value="1"/>
</dbReference>
<keyword evidence="7" id="KW-1015">Disulfide bond</keyword>
<dbReference type="GO" id="GO:0005615">
    <property type="term" value="C:extracellular space"/>
    <property type="evidence" value="ECO:0007669"/>
    <property type="project" value="UniProtKB-KW"/>
</dbReference>
<dbReference type="GO" id="GO:0008009">
    <property type="term" value="F:chemokine activity"/>
    <property type="evidence" value="ECO:0007669"/>
    <property type="project" value="InterPro"/>
</dbReference>
<keyword evidence="3 10" id="KW-0145">Chemotaxis</keyword>
<reference evidence="12 13" key="1">
    <citation type="submission" date="2019-09" db="EMBL/GenBank/DDBJ databases">
        <title>Bird 10,000 Genomes (B10K) Project - Family phase.</title>
        <authorList>
            <person name="Zhang G."/>
        </authorList>
    </citation>
    <scope>NUCLEOTIDE SEQUENCE [LARGE SCALE GENOMIC DNA]</scope>
    <source>
        <strain evidence="12">B10K-DU-007-40</strain>
        <tissue evidence="12">Mixed tissue sample</tissue>
    </source>
</reference>
<dbReference type="InterPro" id="IPR001811">
    <property type="entry name" value="Chemokine_IL8-like_dom"/>
</dbReference>
<dbReference type="AlphaFoldDB" id="A0A7L0ELV3"/>
<proteinExistence type="inferred from homology"/>
<keyword evidence="5 10" id="KW-0964">Secreted</keyword>
<evidence type="ECO:0000259" key="11">
    <source>
        <dbReference type="SMART" id="SM00199"/>
    </source>
</evidence>
<dbReference type="Pfam" id="PF00048">
    <property type="entry name" value="IL8"/>
    <property type="match status" value="1"/>
</dbReference>
<sequence>PAPYTPSECCFDYIKGALRQTNLKDCYSTPKECSSPAVVFVNQKGDKLCADPEVAWVKKAVEKLQKKKQLRV</sequence>
<evidence type="ECO:0000256" key="2">
    <source>
        <dbReference type="ARBA" id="ARBA00010868"/>
    </source>
</evidence>
<dbReference type="OrthoDB" id="9892424at2759"/>
<protein>
    <recommendedName>
        <fullName evidence="10">C-C motif chemokine</fullName>
    </recommendedName>
</protein>
<comment type="similarity">
    <text evidence="2 10">Belongs to the intercrine beta (chemokine CC) family.</text>
</comment>
<evidence type="ECO:0000256" key="4">
    <source>
        <dbReference type="ARBA" id="ARBA00022514"/>
    </source>
</evidence>
<comment type="subcellular location">
    <subcellularLocation>
        <location evidence="1 10">Secreted</location>
    </subcellularLocation>
</comment>
<evidence type="ECO:0000313" key="13">
    <source>
        <dbReference type="Proteomes" id="UP000550660"/>
    </source>
</evidence>
<name>A0A7L0ELV3_TROML</name>
<evidence type="ECO:0000256" key="9">
    <source>
        <dbReference type="ARBA" id="ARBA00046039"/>
    </source>
</evidence>
<keyword evidence="4 10" id="KW-0202">Cytokine</keyword>
<dbReference type="PANTHER" id="PTHR12015:SF111">
    <property type="entry name" value="C-C MOTIF CHEMOKINE 17"/>
    <property type="match status" value="1"/>
</dbReference>
<gene>
    <name evidence="12" type="primary">Ccl3</name>
    <name evidence="12" type="ORF">TROMEL_R06923</name>
</gene>
<dbReference type="SUPFAM" id="SSF54117">
    <property type="entry name" value="Interleukin 8-like chemokines"/>
    <property type="match status" value="1"/>
</dbReference>
<dbReference type="PROSITE" id="PS00472">
    <property type="entry name" value="SMALL_CYTOKINES_CC"/>
    <property type="match status" value="1"/>
</dbReference>
<dbReference type="InterPro" id="IPR000827">
    <property type="entry name" value="Chemokine_CC_CS"/>
</dbReference>
<evidence type="ECO:0000256" key="10">
    <source>
        <dbReference type="RuleBase" id="RU361150"/>
    </source>
</evidence>
<dbReference type="EMBL" id="VXAG01001438">
    <property type="protein sequence ID" value="NXJ83878.1"/>
    <property type="molecule type" value="Genomic_DNA"/>
</dbReference>
<dbReference type="Proteomes" id="UP000550660">
    <property type="component" value="Unassembled WGS sequence"/>
</dbReference>
<dbReference type="Gene3D" id="2.40.50.40">
    <property type="match status" value="1"/>
</dbReference>